<reference evidence="2" key="1">
    <citation type="submission" date="2020-07" db="EMBL/GenBank/DDBJ databases">
        <authorList>
            <person name="Tarantini F.S."/>
            <person name="Hong K.W."/>
            <person name="Chan K.G."/>
        </authorList>
    </citation>
    <scope>NUCLEOTIDE SEQUENCE</scope>
    <source>
        <strain evidence="2">32-07</strain>
    </source>
</reference>
<dbReference type="RefSeq" id="WP_231332916.1">
    <property type="nucleotide sequence ID" value="NZ_CP059572.1"/>
</dbReference>
<dbReference type="InterPro" id="IPR011008">
    <property type="entry name" value="Dimeric_a/b-barrel"/>
</dbReference>
<sequence>MTDDAPAPPHLAQLNVGTLRFPLGDPRMADFVALLDPVNALADATPGFVWRLVEEGADDATGLRPAGADVIVNLSVWESAEALWDFVYRSAHLDTMRRRREWFRRHVDAHAVLWWIPAGHVPTVEEALERLALLRGGGPSPRAFTFNSPYTADEAAEAAAIGRGGVGGVGGVGRPGLEGVGRTGLEEVS</sequence>
<keyword evidence="3" id="KW-1185">Reference proteome</keyword>
<evidence type="ECO:0000313" key="2">
    <source>
        <dbReference type="EMBL" id="QXJ19882.1"/>
    </source>
</evidence>
<dbReference type="SUPFAM" id="SSF54909">
    <property type="entry name" value="Dimeric alpha+beta barrel"/>
    <property type="match status" value="1"/>
</dbReference>
<evidence type="ECO:0000313" key="3">
    <source>
        <dbReference type="Proteomes" id="UP001049518"/>
    </source>
</evidence>
<dbReference type="Pfam" id="PF11695">
    <property type="entry name" value="DUF3291"/>
    <property type="match status" value="1"/>
</dbReference>
<proteinExistence type="predicted"/>
<accession>A0ABX8QQ58</accession>
<protein>
    <submittedName>
        <fullName evidence="2">DUF3291 domain-containing protein</fullName>
    </submittedName>
</protein>
<dbReference type="Proteomes" id="UP001049518">
    <property type="component" value="Chromosome"/>
</dbReference>
<organism evidence="2 3">
    <name type="scientific">Actinomadura graeca</name>
    <dbReference type="NCBI Taxonomy" id="2750812"/>
    <lineage>
        <taxon>Bacteria</taxon>
        <taxon>Bacillati</taxon>
        <taxon>Actinomycetota</taxon>
        <taxon>Actinomycetes</taxon>
        <taxon>Streptosporangiales</taxon>
        <taxon>Thermomonosporaceae</taxon>
        <taxon>Actinomadura</taxon>
    </lineage>
</organism>
<dbReference type="InterPro" id="IPR021708">
    <property type="entry name" value="DUF3291"/>
</dbReference>
<feature type="domain" description="DUF3291" evidence="1">
    <location>
        <begin position="11"/>
        <end position="148"/>
    </location>
</feature>
<gene>
    <name evidence="2" type="ORF">AGRA3207_000487</name>
</gene>
<dbReference type="EMBL" id="CP059572">
    <property type="protein sequence ID" value="QXJ19882.1"/>
    <property type="molecule type" value="Genomic_DNA"/>
</dbReference>
<evidence type="ECO:0000259" key="1">
    <source>
        <dbReference type="Pfam" id="PF11695"/>
    </source>
</evidence>
<name>A0ABX8QQ58_9ACTN</name>